<gene>
    <name evidence="1" type="ORF">GCM10022256_22650</name>
</gene>
<dbReference type="EMBL" id="BAABAU010000002">
    <property type="protein sequence ID" value="GAA4266653.1"/>
    <property type="molecule type" value="Genomic_DNA"/>
</dbReference>
<name>A0ABP8E362_9MICO</name>
<organism evidence="1 2">
    <name type="scientific">Frondihabitans peucedani</name>
    <dbReference type="NCBI Taxonomy" id="598626"/>
    <lineage>
        <taxon>Bacteria</taxon>
        <taxon>Bacillati</taxon>
        <taxon>Actinomycetota</taxon>
        <taxon>Actinomycetes</taxon>
        <taxon>Micrococcales</taxon>
        <taxon>Microbacteriaceae</taxon>
        <taxon>Frondihabitans</taxon>
    </lineage>
</organism>
<dbReference type="Proteomes" id="UP001501594">
    <property type="component" value="Unassembled WGS sequence"/>
</dbReference>
<keyword evidence="2" id="KW-1185">Reference proteome</keyword>
<comment type="caution">
    <text evidence="1">The sequence shown here is derived from an EMBL/GenBank/DDBJ whole genome shotgun (WGS) entry which is preliminary data.</text>
</comment>
<evidence type="ECO:0000313" key="2">
    <source>
        <dbReference type="Proteomes" id="UP001501594"/>
    </source>
</evidence>
<sequence length="61" mass="6526">MDRFTPICRNRATGHGLAPGPYARATVILVLGPKRGMDVVGVRWSGVAAEVRGVEAVIRHS</sequence>
<accession>A0ABP8E362</accession>
<protein>
    <submittedName>
        <fullName evidence="1">Uncharacterized protein</fullName>
    </submittedName>
</protein>
<reference evidence="2" key="1">
    <citation type="journal article" date="2019" name="Int. J. Syst. Evol. Microbiol.">
        <title>The Global Catalogue of Microorganisms (GCM) 10K type strain sequencing project: providing services to taxonomists for standard genome sequencing and annotation.</title>
        <authorList>
            <consortium name="The Broad Institute Genomics Platform"/>
            <consortium name="The Broad Institute Genome Sequencing Center for Infectious Disease"/>
            <person name="Wu L."/>
            <person name="Ma J."/>
        </authorList>
    </citation>
    <scope>NUCLEOTIDE SEQUENCE [LARGE SCALE GENOMIC DNA]</scope>
    <source>
        <strain evidence="2">JCM 17442</strain>
    </source>
</reference>
<proteinExistence type="predicted"/>
<evidence type="ECO:0000313" key="1">
    <source>
        <dbReference type="EMBL" id="GAA4266653.1"/>
    </source>
</evidence>